<evidence type="ECO:0000256" key="2">
    <source>
        <dbReference type="ARBA" id="ARBA00011039"/>
    </source>
</evidence>
<dbReference type="GO" id="GO:0005884">
    <property type="term" value="C:actin filament"/>
    <property type="evidence" value="ECO:0007669"/>
    <property type="project" value="TreeGrafter"/>
</dbReference>
<evidence type="ECO:0000256" key="3">
    <source>
        <dbReference type="ARBA" id="ARBA00022443"/>
    </source>
</evidence>
<dbReference type="SMART" id="SM00326">
    <property type="entry name" value="SH3"/>
    <property type="match status" value="1"/>
</dbReference>
<dbReference type="GO" id="GO:0030864">
    <property type="term" value="C:cortical actin cytoskeleton"/>
    <property type="evidence" value="ECO:0007669"/>
    <property type="project" value="TreeGrafter"/>
</dbReference>
<dbReference type="InterPro" id="IPR035717">
    <property type="entry name" value="Drebrin-like_SH3"/>
</dbReference>
<feature type="compositionally biased region" description="Basic and acidic residues" evidence="10">
    <location>
        <begin position="270"/>
        <end position="348"/>
    </location>
</feature>
<organism evidence="13 14">
    <name type="scientific">Mytilus coruscus</name>
    <name type="common">Sea mussel</name>
    <dbReference type="NCBI Taxonomy" id="42192"/>
    <lineage>
        <taxon>Eukaryota</taxon>
        <taxon>Metazoa</taxon>
        <taxon>Spiralia</taxon>
        <taxon>Lophotrochozoa</taxon>
        <taxon>Mollusca</taxon>
        <taxon>Bivalvia</taxon>
        <taxon>Autobranchia</taxon>
        <taxon>Pteriomorphia</taxon>
        <taxon>Mytilida</taxon>
        <taxon>Mytiloidea</taxon>
        <taxon>Mytilidae</taxon>
        <taxon>Mytilinae</taxon>
        <taxon>Mytilus</taxon>
    </lineage>
</organism>
<feature type="region of interest" description="Disordered" evidence="10">
    <location>
        <begin position="132"/>
        <end position="156"/>
    </location>
</feature>
<evidence type="ECO:0000259" key="11">
    <source>
        <dbReference type="PROSITE" id="PS50002"/>
    </source>
</evidence>
<feature type="coiled-coil region" evidence="9">
    <location>
        <begin position="179"/>
        <end position="209"/>
    </location>
</feature>
<feature type="domain" description="SH3" evidence="11">
    <location>
        <begin position="556"/>
        <end position="615"/>
    </location>
</feature>
<feature type="compositionally biased region" description="Acidic residues" evidence="10">
    <location>
        <begin position="502"/>
        <end position="516"/>
    </location>
</feature>
<evidence type="ECO:0000256" key="6">
    <source>
        <dbReference type="ARBA" id="ARBA00023203"/>
    </source>
</evidence>
<evidence type="ECO:0000256" key="4">
    <source>
        <dbReference type="ARBA" id="ARBA00022490"/>
    </source>
</evidence>
<dbReference type="GO" id="GO:0014069">
    <property type="term" value="C:postsynaptic density"/>
    <property type="evidence" value="ECO:0007669"/>
    <property type="project" value="TreeGrafter"/>
</dbReference>
<evidence type="ECO:0000313" key="14">
    <source>
        <dbReference type="Proteomes" id="UP000507470"/>
    </source>
</evidence>
<dbReference type="GO" id="GO:0098974">
    <property type="term" value="P:postsynaptic actin cytoskeleton organization"/>
    <property type="evidence" value="ECO:0007669"/>
    <property type="project" value="TreeGrafter"/>
</dbReference>
<evidence type="ECO:0000256" key="8">
    <source>
        <dbReference type="PROSITE-ProRule" id="PRU00192"/>
    </source>
</evidence>
<dbReference type="PROSITE" id="PS50002">
    <property type="entry name" value="SH3"/>
    <property type="match status" value="1"/>
</dbReference>
<feature type="compositionally biased region" description="Basic and acidic residues" evidence="10">
    <location>
        <begin position="365"/>
        <end position="377"/>
    </location>
</feature>
<keyword evidence="3 8" id="KW-0728">SH3 domain</keyword>
<evidence type="ECO:0000256" key="7">
    <source>
        <dbReference type="ARBA" id="ARBA00023212"/>
    </source>
</evidence>
<evidence type="ECO:0000313" key="13">
    <source>
        <dbReference type="EMBL" id="CAC5376720.1"/>
    </source>
</evidence>
<evidence type="ECO:0000256" key="9">
    <source>
        <dbReference type="SAM" id="Coils"/>
    </source>
</evidence>
<accession>A0A6J8B085</accession>
<dbReference type="CDD" id="cd11281">
    <property type="entry name" value="ADF_drebrin_like"/>
    <property type="match status" value="1"/>
</dbReference>
<evidence type="ECO:0000256" key="10">
    <source>
        <dbReference type="SAM" id="MobiDB-lite"/>
    </source>
</evidence>
<dbReference type="InterPro" id="IPR029006">
    <property type="entry name" value="ADF-H/Gelsolin-like_dom_sf"/>
</dbReference>
<dbReference type="GO" id="GO:0030833">
    <property type="term" value="P:regulation of actin filament polymerization"/>
    <property type="evidence" value="ECO:0007669"/>
    <property type="project" value="TreeGrafter"/>
</dbReference>
<dbReference type="EMBL" id="CACVKT020002230">
    <property type="protein sequence ID" value="CAC5376720.1"/>
    <property type="molecule type" value="Genomic_DNA"/>
</dbReference>
<feature type="compositionally biased region" description="Pro residues" evidence="10">
    <location>
        <begin position="415"/>
        <end position="481"/>
    </location>
</feature>
<dbReference type="PANTHER" id="PTHR10829">
    <property type="entry name" value="CORTACTIN AND DREBRIN"/>
    <property type="match status" value="1"/>
</dbReference>
<reference evidence="13 14" key="1">
    <citation type="submission" date="2020-06" db="EMBL/GenBank/DDBJ databases">
        <authorList>
            <person name="Li R."/>
            <person name="Bekaert M."/>
        </authorList>
    </citation>
    <scope>NUCLEOTIDE SEQUENCE [LARGE SCALE GENOMIC DNA]</scope>
    <source>
        <strain evidence="14">wild</strain>
    </source>
</reference>
<dbReference type="Gene3D" id="3.40.20.10">
    <property type="entry name" value="Severin"/>
    <property type="match status" value="1"/>
</dbReference>
<sequence length="615" mass="70991">MAIDLRKNKEALLQAYNEVVSDKNNVDWAVFGYEVQTPVLKVVETGEGGLEEMSDSLNGSKIMYAYCKVLDPNTNLPKYVLVNWQGEAAPESMKFKCANHLPDIQKFFRGIHVVINARTEEDIDPDDVTKKVAKSSGSNYSFHKEKPKPVDSPAPVGSVYQRTVAARDINTKQRDQFWAEKEKEEQRRVEEEKKRAVLEKKRLDQERRDREGSVYQRTVAARDINTKQRDQFWAEKRVLIDVKMFCPSMNDQKEEQRRVEEEKKRAVLEKKRLDQERRDREKKEAEIRDQQVKERMKVVHEQKVRERASQIDNEEEKKRWEVEQSRQVKDEEERAHRSEIMRKERAAEATKLTSTSASTARQLFKRRESQTEEDSRRAPPPPRKLRGEFLSQGEDNEQPGRKQPIQLPREEERSPPPGRQPSPPRRQPSPPRRQPSPPRREPSPPPREPSPPPREPSPPPREPSPPPRGPSPPRQTSPPPSTESTPKSRNLLAEGMPQRQDSDEEQDVDVWEDEPETTIPAVQHEETVQYDEQNYQQEEQPTEDQQYTGAPEGTPGGTVTVTALYDYQASDDTEISFDPGDIITNVEMIDEGWWTGTGPNGHTGMFPANYVEVME</sequence>
<comment type="similarity">
    <text evidence="2">Belongs to the ABP1 family.</text>
</comment>
<keyword evidence="7" id="KW-0206">Cytoskeleton</keyword>
<dbReference type="Proteomes" id="UP000507470">
    <property type="component" value="Unassembled WGS sequence"/>
</dbReference>
<dbReference type="SMART" id="SM00102">
    <property type="entry name" value="ADF"/>
    <property type="match status" value="1"/>
</dbReference>
<dbReference type="PANTHER" id="PTHR10829:SF25">
    <property type="entry name" value="DREBRIN-LIKE PROTEIN"/>
    <property type="match status" value="1"/>
</dbReference>
<dbReference type="OrthoDB" id="5971719at2759"/>
<dbReference type="InterPro" id="IPR001452">
    <property type="entry name" value="SH3_domain"/>
</dbReference>
<dbReference type="PRINTS" id="PR00452">
    <property type="entry name" value="SH3DOMAIN"/>
</dbReference>
<evidence type="ECO:0000259" key="12">
    <source>
        <dbReference type="PROSITE" id="PS51263"/>
    </source>
</evidence>
<dbReference type="GO" id="GO:0051015">
    <property type="term" value="F:actin filament binding"/>
    <property type="evidence" value="ECO:0007669"/>
    <property type="project" value="TreeGrafter"/>
</dbReference>
<dbReference type="AlphaFoldDB" id="A0A6J8B085"/>
<feature type="region of interest" description="Disordered" evidence="10">
    <location>
        <begin position="270"/>
        <end position="558"/>
    </location>
</feature>
<dbReference type="InterPro" id="IPR002108">
    <property type="entry name" value="ADF-H"/>
</dbReference>
<gene>
    <name evidence="13" type="ORF">MCOR_13268</name>
</gene>
<dbReference type="PROSITE" id="PS51263">
    <property type="entry name" value="ADF_H"/>
    <property type="match status" value="1"/>
</dbReference>
<evidence type="ECO:0000256" key="1">
    <source>
        <dbReference type="ARBA" id="ARBA00004245"/>
    </source>
</evidence>
<dbReference type="GO" id="GO:0048812">
    <property type="term" value="P:neuron projection morphogenesis"/>
    <property type="evidence" value="ECO:0007669"/>
    <property type="project" value="TreeGrafter"/>
</dbReference>
<dbReference type="PRINTS" id="PR01217">
    <property type="entry name" value="PRICHEXTENSN"/>
</dbReference>
<dbReference type="GO" id="GO:0030027">
    <property type="term" value="C:lamellipodium"/>
    <property type="evidence" value="ECO:0007669"/>
    <property type="project" value="TreeGrafter"/>
</dbReference>
<dbReference type="GO" id="GO:0045773">
    <property type="term" value="P:positive regulation of axon extension"/>
    <property type="evidence" value="ECO:0007669"/>
    <property type="project" value="TreeGrafter"/>
</dbReference>
<dbReference type="Gene3D" id="2.30.30.40">
    <property type="entry name" value="SH3 Domains"/>
    <property type="match status" value="1"/>
</dbReference>
<dbReference type="GO" id="GO:0030427">
    <property type="term" value="C:site of polarized growth"/>
    <property type="evidence" value="ECO:0007669"/>
    <property type="project" value="TreeGrafter"/>
</dbReference>
<dbReference type="Pfam" id="PF14604">
    <property type="entry name" value="SH3_9"/>
    <property type="match status" value="1"/>
</dbReference>
<keyword evidence="14" id="KW-1185">Reference proteome</keyword>
<keyword evidence="6" id="KW-0009">Actin-binding</keyword>
<protein>
    <submittedName>
        <fullName evidence="13">DBNL</fullName>
    </submittedName>
</protein>
<comment type="subcellular location">
    <subcellularLocation>
        <location evidence="1">Cytoplasm</location>
        <location evidence="1">Cytoskeleton</location>
    </subcellularLocation>
</comment>
<dbReference type="SUPFAM" id="SSF50044">
    <property type="entry name" value="SH3-domain"/>
    <property type="match status" value="1"/>
</dbReference>
<feature type="compositionally biased region" description="Low complexity" evidence="10">
    <location>
        <begin position="349"/>
        <end position="360"/>
    </location>
</feature>
<dbReference type="GO" id="GO:0045211">
    <property type="term" value="C:postsynaptic membrane"/>
    <property type="evidence" value="ECO:0007669"/>
    <property type="project" value="TreeGrafter"/>
</dbReference>
<dbReference type="GO" id="GO:0030425">
    <property type="term" value="C:dendrite"/>
    <property type="evidence" value="ECO:0007669"/>
    <property type="project" value="TreeGrafter"/>
</dbReference>
<keyword evidence="4" id="KW-0963">Cytoplasm</keyword>
<dbReference type="CDD" id="cd11960">
    <property type="entry name" value="SH3_Abp1_eu"/>
    <property type="match status" value="1"/>
</dbReference>
<proteinExistence type="inferred from homology"/>
<dbReference type="SUPFAM" id="SSF55753">
    <property type="entry name" value="Actin depolymerizing proteins"/>
    <property type="match status" value="1"/>
</dbReference>
<evidence type="ECO:0000256" key="5">
    <source>
        <dbReference type="ARBA" id="ARBA00023054"/>
    </source>
</evidence>
<name>A0A6J8B085_MYTCO</name>
<dbReference type="FunFam" id="2.30.30.40:FF:000046">
    <property type="entry name" value="Drebrin-like protein isoform B"/>
    <property type="match status" value="1"/>
</dbReference>
<feature type="compositionally biased region" description="Low complexity" evidence="10">
    <location>
        <begin position="530"/>
        <end position="539"/>
    </location>
</feature>
<feature type="compositionally biased region" description="Low complexity" evidence="10">
    <location>
        <begin position="548"/>
        <end position="558"/>
    </location>
</feature>
<dbReference type="InterPro" id="IPR036028">
    <property type="entry name" value="SH3-like_dom_sf"/>
</dbReference>
<keyword evidence="5 9" id="KW-0175">Coiled coil</keyword>
<feature type="domain" description="ADF-H" evidence="12">
    <location>
        <begin position="4"/>
        <end position="133"/>
    </location>
</feature>
<dbReference type="Pfam" id="PF00241">
    <property type="entry name" value="Cofilin_ADF"/>
    <property type="match status" value="1"/>
</dbReference>